<comment type="caution">
    <text evidence="2">The sequence shown here is derived from an EMBL/GenBank/DDBJ whole genome shotgun (WGS) entry which is preliminary data.</text>
</comment>
<accession>A0AA47MXY2</accession>
<evidence type="ECO:0000313" key="2">
    <source>
        <dbReference type="EMBL" id="KAK0148097.1"/>
    </source>
</evidence>
<name>A0AA47MXY2_MERPO</name>
<gene>
    <name evidence="2" type="ORF">N1851_012194</name>
</gene>
<feature type="compositionally biased region" description="Basic and acidic residues" evidence="1">
    <location>
        <begin position="125"/>
        <end position="135"/>
    </location>
</feature>
<dbReference type="EMBL" id="JAOPHQ010002123">
    <property type="protein sequence ID" value="KAK0148097.1"/>
    <property type="molecule type" value="Genomic_DNA"/>
</dbReference>
<dbReference type="Proteomes" id="UP001174136">
    <property type="component" value="Unassembled WGS sequence"/>
</dbReference>
<evidence type="ECO:0000313" key="3">
    <source>
        <dbReference type="Proteomes" id="UP001174136"/>
    </source>
</evidence>
<evidence type="ECO:0000256" key="1">
    <source>
        <dbReference type="SAM" id="MobiDB-lite"/>
    </source>
</evidence>
<feature type="compositionally biased region" description="Basic and acidic residues" evidence="1">
    <location>
        <begin position="57"/>
        <end position="74"/>
    </location>
</feature>
<dbReference type="AlphaFoldDB" id="A0AA47MXY2"/>
<sequence length="152" mass="16747">MYVGSGHAISALLRAIASSRSSCSCCRSLFSRSRSARSLSRLAHSICWASFPNYTHTHSEREREIESERDRDKGSAASTPKGWKGSGGGLQGSLDMLTGVVLPGDRARQRQKSPGSHVVGLMHTLDLRPARKDDISSTSQSQQWQRQKYKNN</sequence>
<feature type="compositionally biased region" description="Low complexity" evidence="1">
    <location>
        <begin position="136"/>
        <end position="146"/>
    </location>
</feature>
<proteinExistence type="predicted"/>
<organism evidence="2 3">
    <name type="scientific">Merluccius polli</name>
    <name type="common">Benguela hake</name>
    <name type="synonym">Merluccius cadenati</name>
    <dbReference type="NCBI Taxonomy" id="89951"/>
    <lineage>
        <taxon>Eukaryota</taxon>
        <taxon>Metazoa</taxon>
        <taxon>Chordata</taxon>
        <taxon>Craniata</taxon>
        <taxon>Vertebrata</taxon>
        <taxon>Euteleostomi</taxon>
        <taxon>Actinopterygii</taxon>
        <taxon>Neopterygii</taxon>
        <taxon>Teleostei</taxon>
        <taxon>Neoteleostei</taxon>
        <taxon>Acanthomorphata</taxon>
        <taxon>Zeiogadaria</taxon>
        <taxon>Gadariae</taxon>
        <taxon>Gadiformes</taxon>
        <taxon>Gadoidei</taxon>
        <taxon>Merlucciidae</taxon>
        <taxon>Merluccius</taxon>
    </lineage>
</organism>
<feature type="region of interest" description="Disordered" evidence="1">
    <location>
        <begin position="56"/>
        <end position="152"/>
    </location>
</feature>
<keyword evidence="3" id="KW-1185">Reference proteome</keyword>
<reference evidence="2" key="1">
    <citation type="journal article" date="2023" name="Front. Mar. Sci.">
        <title>A new Merluccius polli reference genome to investigate the effects of global change in West African waters.</title>
        <authorList>
            <person name="Mateo J.L."/>
            <person name="Blanco-Fernandez C."/>
            <person name="Garcia-Vazquez E."/>
            <person name="Machado-Schiaffino G."/>
        </authorList>
    </citation>
    <scope>NUCLEOTIDE SEQUENCE</scope>
    <source>
        <strain evidence="2">C29</strain>
        <tissue evidence="2">Fin</tissue>
    </source>
</reference>
<protein>
    <submittedName>
        <fullName evidence="2">Uncharacterized protein</fullName>
    </submittedName>
</protein>